<dbReference type="Proteomes" id="UP000324222">
    <property type="component" value="Unassembled WGS sequence"/>
</dbReference>
<gene>
    <name evidence="1" type="ORF">E2C01_080046</name>
</gene>
<evidence type="ECO:0000313" key="1">
    <source>
        <dbReference type="EMBL" id="MPC85281.1"/>
    </source>
</evidence>
<dbReference type="AlphaFoldDB" id="A0A5B7IIH4"/>
<protein>
    <submittedName>
        <fullName evidence="1">Uncharacterized protein</fullName>
    </submittedName>
</protein>
<keyword evidence="2" id="KW-1185">Reference proteome</keyword>
<comment type="caution">
    <text evidence="1">The sequence shown here is derived from an EMBL/GenBank/DDBJ whole genome shotgun (WGS) entry which is preliminary data.</text>
</comment>
<evidence type="ECO:0000313" key="2">
    <source>
        <dbReference type="Proteomes" id="UP000324222"/>
    </source>
</evidence>
<accession>A0A5B7IIH4</accession>
<organism evidence="1 2">
    <name type="scientific">Portunus trituberculatus</name>
    <name type="common">Swimming crab</name>
    <name type="synonym">Neptunus trituberculatus</name>
    <dbReference type="NCBI Taxonomy" id="210409"/>
    <lineage>
        <taxon>Eukaryota</taxon>
        <taxon>Metazoa</taxon>
        <taxon>Ecdysozoa</taxon>
        <taxon>Arthropoda</taxon>
        <taxon>Crustacea</taxon>
        <taxon>Multicrustacea</taxon>
        <taxon>Malacostraca</taxon>
        <taxon>Eumalacostraca</taxon>
        <taxon>Eucarida</taxon>
        <taxon>Decapoda</taxon>
        <taxon>Pleocyemata</taxon>
        <taxon>Brachyura</taxon>
        <taxon>Eubrachyura</taxon>
        <taxon>Portunoidea</taxon>
        <taxon>Portunidae</taxon>
        <taxon>Portuninae</taxon>
        <taxon>Portunus</taxon>
    </lineage>
</organism>
<proteinExistence type="predicted"/>
<dbReference type="EMBL" id="VSRR010067901">
    <property type="protein sequence ID" value="MPC85281.1"/>
    <property type="molecule type" value="Genomic_DNA"/>
</dbReference>
<name>A0A5B7IIH4_PORTR</name>
<sequence>MKATGRRSTPRHGQSLLVVEGRRDHSICMPTGTTDRAFCGEASIIQTTRCFWLRREPRQL</sequence>
<reference evidence="1 2" key="1">
    <citation type="submission" date="2019-05" db="EMBL/GenBank/DDBJ databases">
        <title>Another draft genome of Portunus trituberculatus and its Hox gene families provides insights of decapod evolution.</title>
        <authorList>
            <person name="Jeong J.-H."/>
            <person name="Song I."/>
            <person name="Kim S."/>
            <person name="Choi T."/>
            <person name="Kim D."/>
            <person name="Ryu S."/>
            <person name="Kim W."/>
        </authorList>
    </citation>
    <scope>NUCLEOTIDE SEQUENCE [LARGE SCALE GENOMIC DNA]</scope>
    <source>
        <tissue evidence="1">Muscle</tissue>
    </source>
</reference>